<comment type="caution">
    <text evidence="2">The sequence shown here is derived from an EMBL/GenBank/DDBJ whole genome shotgun (WGS) entry which is preliminary data.</text>
</comment>
<gene>
    <name evidence="2" type="ORF">AVEN_204766_1</name>
</gene>
<feature type="compositionally biased region" description="Basic and acidic residues" evidence="1">
    <location>
        <begin position="138"/>
        <end position="148"/>
    </location>
</feature>
<keyword evidence="3" id="KW-1185">Reference proteome</keyword>
<evidence type="ECO:0000313" key="2">
    <source>
        <dbReference type="EMBL" id="GBM45638.1"/>
    </source>
</evidence>
<protein>
    <submittedName>
        <fullName evidence="2">Uncharacterized protein</fullName>
    </submittedName>
</protein>
<evidence type="ECO:0000313" key="3">
    <source>
        <dbReference type="Proteomes" id="UP000499080"/>
    </source>
</evidence>
<sequence>MRRACLILEPNVHLAEERGAFGSEDRTLESRFQQRPTAGGLVYINFVNMDPMSFHWCGVDIWRGGCQPRFRPRYWTTVHNCYVRMFKQIKGLCSGPKNDEKLQETFQLNYKFGERGNLYDTELDVNPISSTVPSRLNRQKDLEQKPKAEPSNPNMDKLSQNGERLHHRILHSPNRQFRFSLILDRNPWEEKSSFTLFHQLTHRGI</sequence>
<name>A0A4Y2FZ33_ARAVE</name>
<dbReference type="Proteomes" id="UP000499080">
    <property type="component" value="Unassembled WGS sequence"/>
</dbReference>
<reference evidence="2 3" key="1">
    <citation type="journal article" date="2019" name="Sci. Rep.">
        <title>Orb-weaving spider Araneus ventricosus genome elucidates the spidroin gene catalogue.</title>
        <authorList>
            <person name="Kono N."/>
            <person name="Nakamura H."/>
            <person name="Ohtoshi R."/>
            <person name="Moran D.A.P."/>
            <person name="Shinohara A."/>
            <person name="Yoshida Y."/>
            <person name="Fujiwara M."/>
            <person name="Mori M."/>
            <person name="Tomita M."/>
            <person name="Arakawa K."/>
        </authorList>
    </citation>
    <scope>NUCLEOTIDE SEQUENCE [LARGE SCALE GENOMIC DNA]</scope>
</reference>
<organism evidence="2 3">
    <name type="scientific">Araneus ventricosus</name>
    <name type="common">Orbweaver spider</name>
    <name type="synonym">Epeira ventricosa</name>
    <dbReference type="NCBI Taxonomy" id="182803"/>
    <lineage>
        <taxon>Eukaryota</taxon>
        <taxon>Metazoa</taxon>
        <taxon>Ecdysozoa</taxon>
        <taxon>Arthropoda</taxon>
        <taxon>Chelicerata</taxon>
        <taxon>Arachnida</taxon>
        <taxon>Araneae</taxon>
        <taxon>Araneomorphae</taxon>
        <taxon>Entelegynae</taxon>
        <taxon>Araneoidea</taxon>
        <taxon>Araneidae</taxon>
        <taxon>Araneus</taxon>
    </lineage>
</organism>
<accession>A0A4Y2FZ33</accession>
<dbReference type="EMBL" id="BGPR01001106">
    <property type="protein sequence ID" value="GBM45638.1"/>
    <property type="molecule type" value="Genomic_DNA"/>
</dbReference>
<feature type="region of interest" description="Disordered" evidence="1">
    <location>
        <begin position="133"/>
        <end position="159"/>
    </location>
</feature>
<evidence type="ECO:0000256" key="1">
    <source>
        <dbReference type="SAM" id="MobiDB-lite"/>
    </source>
</evidence>
<dbReference type="AlphaFoldDB" id="A0A4Y2FZ33"/>
<proteinExistence type="predicted"/>